<gene>
    <name evidence="3" type="ORF">BDA99DRAFT_159906</name>
</gene>
<dbReference type="SUPFAM" id="SSF50993">
    <property type="entry name" value="Peptidase/esterase 'gauge' domain"/>
    <property type="match status" value="1"/>
</dbReference>
<dbReference type="AlphaFoldDB" id="A0AAD5K438"/>
<evidence type="ECO:0000256" key="1">
    <source>
        <dbReference type="ARBA" id="ARBA00005228"/>
    </source>
</evidence>
<dbReference type="EMBL" id="JAIXMP010000024">
    <property type="protein sequence ID" value="KAI9254524.1"/>
    <property type="molecule type" value="Genomic_DNA"/>
</dbReference>
<dbReference type="Gene3D" id="3.40.50.1820">
    <property type="entry name" value="alpha/beta hydrolase"/>
    <property type="match status" value="1"/>
</dbReference>
<dbReference type="InterPro" id="IPR023302">
    <property type="entry name" value="Pept_S9A_N"/>
</dbReference>
<dbReference type="InterPro" id="IPR051543">
    <property type="entry name" value="Serine_Peptidase_S9A"/>
</dbReference>
<sequence>MENLDHPELVNYIQAENGFAEQVMRKTKFLRRTVLNRLHVPQTLPPLTTVAHGYEYYSRTSAYGMVYLRKKLGSKDATEEVLLNAGFLRSLNMSIRKVLLSPNHTIFAYNTETEGMEYGDLHFKYLNDKNAETEVLHDVFNFVWANDGIVYYTVPNEQLRPYRVIFIFLYH</sequence>
<proteinExistence type="inferred from homology"/>
<reference evidence="3" key="1">
    <citation type="journal article" date="2022" name="IScience">
        <title>Evolution of zygomycete secretomes and the origins of terrestrial fungal ecologies.</title>
        <authorList>
            <person name="Chang Y."/>
            <person name="Wang Y."/>
            <person name="Mondo S."/>
            <person name="Ahrendt S."/>
            <person name="Andreopoulos W."/>
            <person name="Barry K."/>
            <person name="Beard J."/>
            <person name="Benny G.L."/>
            <person name="Blankenship S."/>
            <person name="Bonito G."/>
            <person name="Cuomo C."/>
            <person name="Desiro A."/>
            <person name="Gervers K.A."/>
            <person name="Hundley H."/>
            <person name="Kuo A."/>
            <person name="LaButti K."/>
            <person name="Lang B.F."/>
            <person name="Lipzen A."/>
            <person name="O'Donnell K."/>
            <person name="Pangilinan J."/>
            <person name="Reynolds N."/>
            <person name="Sandor L."/>
            <person name="Smith M.E."/>
            <person name="Tsang A."/>
            <person name="Grigoriev I.V."/>
            <person name="Stajich J.E."/>
            <person name="Spatafora J.W."/>
        </authorList>
    </citation>
    <scope>NUCLEOTIDE SEQUENCE</scope>
    <source>
        <strain evidence="3">RSA 2281</strain>
    </source>
</reference>
<reference evidence="3" key="2">
    <citation type="submission" date="2023-02" db="EMBL/GenBank/DDBJ databases">
        <authorList>
            <consortium name="DOE Joint Genome Institute"/>
            <person name="Mondo S.J."/>
            <person name="Chang Y."/>
            <person name="Wang Y."/>
            <person name="Ahrendt S."/>
            <person name="Andreopoulos W."/>
            <person name="Barry K."/>
            <person name="Beard J."/>
            <person name="Benny G.L."/>
            <person name="Blankenship S."/>
            <person name="Bonito G."/>
            <person name="Cuomo C."/>
            <person name="Desiro A."/>
            <person name="Gervers K.A."/>
            <person name="Hundley H."/>
            <person name="Kuo A."/>
            <person name="LaButti K."/>
            <person name="Lang B.F."/>
            <person name="Lipzen A."/>
            <person name="O'Donnell K."/>
            <person name="Pangilinan J."/>
            <person name="Reynolds N."/>
            <person name="Sandor L."/>
            <person name="Smith M.W."/>
            <person name="Tsang A."/>
            <person name="Grigoriev I.V."/>
            <person name="Stajich J.E."/>
            <person name="Spatafora J.W."/>
        </authorList>
    </citation>
    <scope>NUCLEOTIDE SEQUENCE</scope>
    <source>
        <strain evidence="3">RSA 2281</strain>
    </source>
</reference>
<comment type="caution">
    <text evidence="3">The sequence shown here is derived from an EMBL/GenBank/DDBJ whole genome shotgun (WGS) entry which is preliminary data.</text>
</comment>
<dbReference type="PANTHER" id="PTHR11757">
    <property type="entry name" value="PROTEASE FAMILY S9A OLIGOPEPTIDASE"/>
    <property type="match status" value="1"/>
</dbReference>
<evidence type="ECO:0000313" key="4">
    <source>
        <dbReference type="Proteomes" id="UP001209540"/>
    </source>
</evidence>
<accession>A0AAD5K438</accession>
<evidence type="ECO:0000259" key="2">
    <source>
        <dbReference type="Pfam" id="PF02897"/>
    </source>
</evidence>
<name>A0AAD5K438_9FUNG</name>
<dbReference type="InterPro" id="IPR029058">
    <property type="entry name" value="AB_hydrolase_fold"/>
</dbReference>
<comment type="similarity">
    <text evidence="1">Belongs to the peptidase S9A family.</text>
</comment>
<dbReference type="Gene3D" id="2.130.10.120">
    <property type="entry name" value="Prolyl oligopeptidase, N-terminal domain"/>
    <property type="match status" value="1"/>
</dbReference>
<dbReference type="Pfam" id="PF02897">
    <property type="entry name" value="Peptidase_S9_N"/>
    <property type="match status" value="1"/>
</dbReference>
<evidence type="ECO:0000313" key="3">
    <source>
        <dbReference type="EMBL" id="KAI9254524.1"/>
    </source>
</evidence>
<feature type="domain" description="Peptidase S9A N-terminal" evidence="2">
    <location>
        <begin position="2"/>
        <end position="166"/>
    </location>
</feature>
<dbReference type="GO" id="GO:0004252">
    <property type="term" value="F:serine-type endopeptidase activity"/>
    <property type="evidence" value="ECO:0007669"/>
    <property type="project" value="InterPro"/>
</dbReference>
<protein>
    <recommendedName>
        <fullName evidence="2">Peptidase S9A N-terminal domain-containing protein</fullName>
    </recommendedName>
</protein>
<dbReference type="Proteomes" id="UP001209540">
    <property type="component" value="Unassembled WGS sequence"/>
</dbReference>
<dbReference type="PANTHER" id="PTHR11757:SF19">
    <property type="entry name" value="PROLYL ENDOPEPTIDASE-LIKE"/>
    <property type="match status" value="1"/>
</dbReference>
<keyword evidence="4" id="KW-1185">Reference proteome</keyword>
<organism evidence="3 4">
    <name type="scientific">Phascolomyces articulosus</name>
    <dbReference type="NCBI Taxonomy" id="60185"/>
    <lineage>
        <taxon>Eukaryota</taxon>
        <taxon>Fungi</taxon>
        <taxon>Fungi incertae sedis</taxon>
        <taxon>Mucoromycota</taxon>
        <taxon>Mucoromycotina</taxon>
        <taxon>Mucoromycetes</taxon>
        <taxon>Mucorales</taxon>
        <taxon>Lichtheimiaceae</taxon>
        <taxon>Phascolomyces</taxon>
    </lineage>
</organism>